<accession>A0ABR8PBA7</accession>
<dbReference type="EMBL" id="JACSQW010000004">
    <property type="protein sequence ID" value="MBD7894582.1"/>
    <property type="molecule type" value="Genomic_DNA"/>
</dbReference>
<proteinExistence type="predicted"/>
<reference evidence="1 2" key="1">
    <citation type="submission" date="2020-08" db="EMBL/GenBank/DDBJ databases">
        <title>A Genomic Blueprint of the Chicken Gut Microbiome.</title>
        <authorList>
            <person name="Gilroy R."/>
            <person name="Ravi A."/>
            <person name="Getino M."/>
            <person name="Pursley I."/>
            <person name="Horton D.L."/>
            <person name="Alikhan N.-F."/>
            <person name="Baker D."/>
            <person name="Gharbi K."/>
            <person name="Hall N."/>
            <person name="Watson M."/>
            <person name="Adriaenssens E.M."/>
            <person name="Foster-Nyarko E."/>
            <person name="Jarju S."/>
            <person name="Secka A."/>
            <person name="Antonio M."/>
            <person name="Oren A."/>
            <person name="Chaudhuri R."/>
            <person name="La Ragione R.M."/>
            <person name="Hildebrand F."/>
            <person name="Pallen M.J."/>
        </authorList>
    </citation>
    <scope>NUCLEOTIDE SEQUENCE [LARGE SCALE GENOMIC DNA]</scope>
    <source>
        <strain evidence="1 2">Sa3CUN2</strain>
    </source>
</reference>
<evidence type="ECO:0000313" key="2">
    <source>
        <dbReference type="Proteomes" id="UP000616837"/>
    </source>
</evidence>
<dbReference type="Proteomes" id="UP000616837">
    <property type="component" value="Unassembled WGS sequence"/>
</dbReference>
<organism evidence="1 2">
    <name type="scientific">Limosilactobacillus avistercoris</name>
    <dbReference type="NCBI Taxonomy" id="2762243"/>
    <lineage>
        <taxon>Bacteria</taxon>
        <taxon>Bacillati</taxon>
        <taxon>Bacillota</taxon>
        <taxon>Bacilli</taxon>
        <taxon>Lactobacillales</taxon>
        <taxon>Lactobacillaceae</taxon>
        <taxon>Limosilactobacillus</taxon>
    </lineage>
</organism>
<evidence type="ECO:0000313" key="1">
    <source>
        <dbReference type="EMBL" id="MBD7894582.1"/>
    </source>
</evidence>
<sequence length="75" mass="8694">MDEYTNNHLTRIQGFMTYYSSYIDSALNGHVSEIKLAELMTQIIVSIDSGFLDDVKELEKYLYNQADKKGELDHE</sequence>
<dbReference type="RefSeq" id="WP_191683954.1">
    <property type="nucleotide sequence ID" value="NZ_JACSQW010000004.1"/>
</dbReference>
<protein>
    <recommendedName>
        <fullName evidence="3">Phage protein</fullName>
    </recommendedName>
</protein>
<gene>
    <name evidence="1" type="ORF">H9564_02395</name>
</gene>
<name>A0ABR8PBA7_9LACO</name>
<keyword evidence="2" id="KW-1185">Reference proteome</keyword>
<comment type="caution">
    <text evidence="1">The sequence shown here is derived from an EMBL/GenBank/DDBJ whole genome shotgun (WGS) entry which is preliminary data.</text>
</comment>
<evidence type="ECO:0008006" key="3">
    <source>
        <dbReference type="Google" id="ProtNLM"/>
    </source>
</evidence>